<dbReference type="AlphaFoldDB" id="A0A644XSG5"/>
<accession>A0A644XSG5</accession>
<protein>
    <recommendedName>
        <fullName evidence="1">Helix-turn-helix domain-containing protein</fullName>
    </recommendedName>
</protein>
<dbReference type="EMBL" id="VSSQ01003031">
    <property type="protein sequence ID" value="MPM18691.1"/>
    <property type="molecule type" value="Genomic_DNA"/>
</dbReference>
<evidence type="ECO:0000313" key="2">
    <source>
        <dbReference type="EMBL" id="MPM18691.1"/>
    </source>
</evidence>
<dbReference type="InterPro" id="IPR041657">
    <property type="entry name" value="HTH_17"/>
</dbReference>
<proteinExistence type="predicted"/>
<organism evidence="2">
    <name type="scientific">bioreactor metagenome</name>
    <dbReference type="NCBI Taxonomy" id="1076179"/>
    <lineage>
        <taxon>unclassified sequences</taxon>
        <taxon>metagenomes</taxon>
        <taxon>ecological metagenomes</taxon>
    </lineage>
</organism>
<dbReference type="InterPro" id="IPR010093">
    <property type="entry name" value="SinI_DNA-bd"/>
</dbReference>
<feature type="domain" description="Helix-turn-helix" evidence="1">
    <location>
        <begin position="69"/>
        <end position="115"/>
    </location>
</feature>
<name>A0A644XSG5_9ZZZZ</name>
<evidence type="ECO:0000259" key="1">
    <source>
        <dbReference type="Pfam" id="PF12728"/>
    </source>
</evidence>
<comment type="caution">
    <text evidence="2">The sequence shown here is derived from an EMBL/GenBank/DDBJ whole genome shotgun (WGS) entry which is preliminary data.</text>
</comment>
<dbReference type="Pfam" id="PF12728">
    <property type="entry name" value="HTH_17"/>
    <property type="match status" value="1"/>
</dbReference>
<sequence length="117" mass="13455">MSSSIEVPKICQDCGKSFIAKTTVTKFCSHKCASRNYKKRKREEKVEEVAPIVVQKMEFNQEQLKHKDFLSVDETCKLLGASRMTIYRQIKAGNIRAAKIGSRTIIKRTEIDKLFQI</sequence>
<reference evidence="2" key="1">
    <citation type="submission" date="2019-08" db="EMBL/GenBank/DDBJ databases">
        <authorList>
            <person name="Kucharzyk K."/>
            <person name="Murdoch R.W."/>
            <person name="Higgins S."/>
            <person name="Loffler F."/>
        </authorList>
    </citation>
    <scope>NUCLEOTIDE SEQUENCE</scope>
</reference>
<dbReference type="NCBIfam" id="TIGR01764">
    <property type="entry name" value="excise"/>
    <property type="match status" value="1"/>
</dbReference>
<gene>
    <name evidence="2" type="ORF">SDC9_65104</name>
</gene>
<dbReference type="GO" id="GO:0003677">
    <property type="term" value="F:DNA binding"/>
    <property type="evidence" value="ECO:0007669"/>
    <property type="project" value="InterPro"/>
</dbReference>